<dbReference type="InterPro" id="IPR021109">
    <property type="entry name" value="Peptidase_aspartic_dom_sf"/>
</dbReference>
<dbReference type="PRINTS" id="PR00792">
    <property type="entry name" value="PEPSIN"/>
</dbReference>
<keyword evidence="2" id="KW-1133">Transmembrane helix</keyword>
<feature type="domain" description="Peptidase A1" evidence="3">
    <location>
        <begin position="27"/>
        <end position="383"/>
    </location>
</feature>
<dbReference type="CDD" id="cd05471">
    <property type="entry name" value="pepsin_like"/>
    <property type="match status" value="1"/>
</dbReference>
<feature type="transmembrane region" description="Helical" evidence="2">
    <location>
        <begin position="423"/>
        <end position="445"/>
    </location>
</feature>
<dbReference type="PANTHER" id="PTHR47966">
    <property type="entry name" value="BETA-SITE APP-CLEAVING ENZYME, ISOFORM A-RELATED"/>
    <property type="match status" value="1"/>
</dbReference>
<comment type="similarity">
    <text evidence="1">Belongs to the peptidase A1 family.</text>
</comment>
<dbReference type="PANTHER" id="PTHR47966:SF51">
    <property type="entry name" value="BETA-SITE APP-CLEAVING ENZYME, ISOFORM A-RELATED"/>
    <property type="match status" value="1"/>
</dbReference>
<dbReference type="GO" id="GO:0004190">
    <property type="term" value="F:aspartic-type endopeptidase activity"/>
    <property type="evidence" value="ECO:0007669"/>
    <property type="project" value="InterPro"/>
</dbReference>
<keyword evidence="2" id="KW-0812">Transmembrane</keyword>
<comment type="caution">
    <text evidence="4">The sequence shown here is derived from an EMBL/GenBank/DDBJ whole genome shotgun (WGS) entry which is preliminary data.</text>
</comment>
<dbReference type="Gene3D" id="2.40.70.10">
    <property type="entry name" value="Acid Proteases"/>
    <property type="match status" value="2"/>
</dbReference>
<name>A0AA39QZV8_9LECA</name>
<dbReference type="GO" id="GO:0006508">
    <property type="term" value="P:proteolysis"/>
    <property type="evidence" value="ECO:0007669"/>
    <property type="project" value="InterPro"/>
</dbReference>
<sequence>MPPSQNESSPFSFAPSQAWDGDAGSWSSFIVRVGTPPQDFRVFPSTSGQQTWIPVPEGCNQSYQSNPLPSNCGALRGAMPFQGSQSNGFVSNASSTWVSKGIYQLDIETDLGYTGNGDFGFDTMGLELENSGGLTLTSQLVAGIATEDFFLGQFGLGPKPTNLSTFEHPIPSYMQNLADQNMIPSLSFGYTAGAKYRLDQVLGSLTLGGYDVSRFTPNNLTFPFDADDSRRLTLGLQSVTVSNTLQGALTPLSQGALFMIDSSVPDIWLPMSACQLFEKAFGLIYDPRTDLYLVNDSVHNQLQQKDPTVTFKLGVLESEGPAVDITLPYGAFDLQASPPIYPNTTNYFPLRRAANETQQTLGRAFLQEAYVIADYERSNFSVYQAVFKEPNPSQIVTIHSTSYTAANSSTTRGGHRRLDHGDIAAIAIGVVAFLATIVAIATFMYRRKGAHPQTASASPVTQVELVTPSITDGRDTLENQWYPELEHVIHGPQELSGESKVELQGCFAISEMDNNMRDEVQEVHLRRSPGN</sequence>
<evidence type="ECO:0000256" key="2">
    <source>
        <dbReference type="SAM" id="Phobius"/>
    </source>
</evidence>
<protein>
    <recommendedName>
        <fullName evidence="3">Peptidase A1 domain-containing protein</fullName>
    </recommendedName>
</protein>
<dbReference type="GO" id="GO:0000324">
    <property type="term" value="C:fungal-type vacuole"/>
    <property type="evidence" value="ECO:0007669"/>
    <property type="project" value="TreeGrafter"/>
</dbReference>
<dbReference type="SUPFAM" id="SSF50630">
    <property type="entry name" value="Acid proteases"/>
    <property type="match status" value="1"/>
</dbReference>
<organism evidence="4 5">
    <name type="scientific">Cladonia borealis</name>
    <dbReference type="NCBI Taxonomy" id="184061"/>
    <lineage>
        <taxon>Eukaryota</taxon>
        <taxon>Fungi</taxon>
        <taxon>Dikarya</taxon>
        <taxon>Ascomycota</taxon>
        <taxon>Pezizomycotina</taxon>
        <taxon>Lecanoromycetes</taxon>
        <taxon>OSLEUM clade</taxon>
        <taxon>Lecanoromycetidae</taxon>
        <taxon>Lecanorales</taxon>
        <taxon>Lecanorineae</taxon>
        <taxon>Cladoniaceae</taxon>
        <taxon>Cladonia</taxon>
    </lineage>
</organism>
<dbReference type="AlphaFoldDB" id="A0AA39QZV8"/>
<proteinExistence type="inferred from homology"/>
<dbReference type="InterPro" id="IPR034164">
    <property type="entry name" value="Pepsin-like_dom"/>
</dbReference>
<evidence type="ECO:0000259" key="3">
    <source>
        <dbReference type="PROSITE" id="PS51767"/>
    </source>
</evidence>
<keyword evidence="2" id="KW-0472">Membrane</keyword>
<dbReference type="PROSITE" id="PS51767">
    <property type="entry name" value="PEPTIDASE_A1"/>
    <property type="match status" value="1"/>
</dbReference>
<accession>A0AA39QZV8</accession>
<dbReference type="EMBL" id="JAFEKC020000011">
    <property type="protein sequence ID" value="KAK0512268.1"/>
    <property type="molecule type" value="Genomic_DNA"/>
</dbReference>
<evidence type="ECO:0000313" key="4">
    <source>
        <dbReference type="EMBL" id="KAK0512268.1"/>
    </source>
</evidence>
<evidence type="ECO:0000256" key="1">
    <source>
        <dbReference type="ARBA" id="ARBA00007447"/>
    </source>
</evidence>
<reference evidence="4" key="1">
    <citation type="submission" date="2023-03" db="EMBL/GenBank/DDBJ databases">
        <title>Complete genome of Cladonia borealis.</title>
        <authorList>
            <person name="Park H."/>
        </authorList>
    </citation>
    <scope>NUCLEOTIDE SEQUENCE</scope>
    <source>
        <strain evidence="4">ANT050790</strain>
    </source>
</reference>
<dbReference type="InterPro" id="IPR033121">
    <property type="entry name" value="PEPTIDASE_A1"/>
</dbReference>
<evidence type="ECO:0000313" key="5">
    <source>
        <dbReference type="Proteomes" id="UP001166286"/>
    </source>
</evidence>
<dbReference type="Pfam" id="PF00026">
    <property type="entry name" value="Asp"/>
    <property type="match status" value="1"/>
</dbReference>
<dbReference type="InterPro" id="IPR001461">
    <property type="entry name" value="Aspartic_peptidase_A1"/>
</dbReference>
<dbReference type="Proteomes" id="UP001166286">
    <property type="component" value="Unassembled WGS sequence"/>
</dbReference>
<keyword evidence="5" id="KW-1185">Reference proteome</keyword>
<gene>
    <name evidence="4" type="ORF">JMJ35_005396</name>
</gene>